<keyword evidence="6" id="KW-1185">Reference proteome</keyword>
<accession>A0ABR9WI32</accession>
<dbReference type="RefSeq" id="WP_194121922.1">
    <property type="nucleotide sequence ID" value="NZ_JACYGY010000001.1"/>
</dbReference>
<dbReference type="SUPFAM" id="SSF46689">
    <property type="entry name" value="Homeodomain-like"/>
    <property type="match status" value="1"/>
</dbReference>
<dbReference type="Pfam" id="PF12833">
    <property type="entry name" value="HTH_18"/>
    <property type="match status" value="1"/>
</dbReference>
<reference evidence="6" key="1">
    <citation type="submission" date="2023-07" db="EMBL/GenBank/DDBJ databases">
        <title>Dyadobacter sp. nov 'subterranea' isolated from contaminted grondwater.</title>
        <authorList>
            <person name="Szabo I."/>
            <person name="Al-Omari J."/>
            <person name="Szerdahelyi S.G."/>
            <person name="Rado J."/>
        </authorList>
    </citation>
    <scope>NUCLEOTIDE SEQUENCE [LARGE SCALE GENOMIC DNA]</scope>
    <source>
        <strain evidence="6">UP-52</strain>
    </source>
</reference>
<dbReference type="PANTHER" id="PTHR43280:SF32">
    <property type="entry name" value="TRANSCRIPTIONAL REGULATORY PROTEIN"/>
    <property type="match status" value="1"/>
</dbReference>
<dbReference type="Gene3D" id="1.10.10.60">
    <property type="entry name" value="Homeodomain-like"/>
    <property type="match status" value="1"/>
</dbReference>
<keyword evidence="3" id="KW-0804">Transcription</keyword>
<dbReference type="InterPro" id="IPR018060">
    <property type="entry name" value="HTH_AraC"/>
</dbReference>
<organism evidence="5 6">
    <name type="scientific">Dyadobacter subterraneus</name>
    <dbReference type="NCBI Taxonomy" id="2773304"/>
    <lineage>
        <taxon>Bacteria</taxon>
        <taxon>Pseudomonadati</taxon>
        <taxon>Bacteroidota</taxon>
        <taxon>Cytophagia</taxon>
        <taxon>Cytophagales</taxon>
        <taxon>Spirosomataceae</taxon>
        <taxon>Dyadobacter</taxon>
    </lineage>
</organism>
<keyword evidence="2" id="KW-0238">DNA-binding</keyword>
<feature type="domain" description="HTH araC/xylS-type" evidence="4">
    <location>
        <begin position="218"/>
        <end position="298"/>
    </location>
</feature>
<dbReference type="Proteomes" id="UP000634134">
    <property type="component" value="Unassembled WGS sequence"/>
</dbReference>
<evidence type="ECO:0000256" key="3">
    <source>
        <dbReference type="ARBA" id="ARBA00023163"/>
    </source>
</evidence>
<dbReference type="SMART" id="SM00342">
    <property type="entry name" value="HTH_ARAC"/>
    <property type="match status" value="1"/>
</dbReference>
<gene>
    <name evidence="5" type="ORF">IEE83_18200</name>
</gene>
<protein>
    <submittedName>
        <fullName evidence="5">Helix-turn-helix transcriptional regulator</fullName>
    </submittedName>
</protein>
<evidence type="ECO:0000259" key="4">
    <source>
        <dbReference type="PROSITE" id="PS01124"/>
    </source>
</evidence>
<dbReference type="PANTHER" id="PTHR43280">
    <property type="entry name" value="ARAC-FAMILY TRANSCRIPTIONAL REGULATOR"/>
    <property type="match status" value="1"/>
</dbReference>
<comment type="caution">
    <text evidence="5">The sequence shown here is derived from an EMBL/GenBank/DDBJ whole genome shotgun (WGS) entry which is preliminary data.</text>
</comment>
<evidence type="ECO:0000256" key="2">
    <source>
        <dbReference type="ARBA" id="ARBA00023125"/>
    </source>
</evidence>
<name>A0ABR9WI32_9BACT</name>
<keyword evidence="1" id="KW-0805">Transcription regulation</keyword>
<proteinExistence type="predicted"/>
<evidence type="ECO:0000256" key="1">
    <source>
        <dbReference type="ARBA" id="ARBA00023015"/>
    </source>
</evidence>
<sequence>MDIQFLVPRTNITYDRARALQKELLKEDFQVVRVPGGDQKFSCLPYNQKGLFKISIHHGANRIYYADKMSEMKEQAILFSRPNMVYHFEPLGEQYSGYLCVFTEKFFDQFVNINDYPLFIPGASPLTEISAAQMESFTKLFEKMEHENELNFTYKYDTIRVLVLQLILDTLKLRPTPDLKSRESNSSLRLSNHFKELLEGQFPILNPAYKMILRHPAEFADALFVHVNHLNRSLKEVTEKTTSQLIADRIFLEAKILLQNTEWNINEIAWCLGFEDLAHFIKFFKRNAGTTPGGLRKVLTV</sequence>
<dbReference type="InterPro" id="IPR009057">
    <property type="entry name" value="Homeodomain-like_sf"/>
</dbReference>
<dbReference type="EMBL" id="JACYGY010000001">
    <property type="protein sequence ID" value="MBE9463819.1"/>
    <property type="molecule type" value="Genomic_DNA"/>
</dbReference>
<dbReference type="PROSITE" id="PS01124">
    <property type="entry name" value="HTH_ARAC_FAMILY_2"/>
    <property type="match status" value="1"/>
</dbReference>
<evidence type="ECO:0000313" key="6">
    <source>
        <dbReference type="Proteomes" id="UP000634134"/>
    </source>
</evidence>
<evidence type="ECO:0000313" key="5">
    <source>
        <dbReference type="EMBL" id="MBE9463819.1"/>
    </source>
</evidence>